<evidence type="ECO:0000313" key="5">
    <source>
        <dbReference type="EMBL" id="SIN79747.1"/>
    </source>
</evidence>
<evidence type="ECO:0000256" key="2">
    <source>
        <dbReference type="ARBA" id="ARBA00023125"/>
    </source>
</evidence>
<dbReference type="Proteomes" id="UP000184932">
    <property type="component" value="Unassembled WGS sequence"/>
</dbReference>
<dbReference type="PROSITE" id="PS01124">
    <property type="entry name" value="HTH_ARAC_FAMILY_2"/>
    <property type="match status" value="1"/>
</dbReference>
<accession>A0A1N6E9Z5</accession>
<evidence type="ECO:0000256" key="1">
    <source>
        <dbReference type="ARBA" id="ARBA00023015"/>
    </source>
</evidence>
<dbReference type="Gene3D" id="1.10.10.60">
    <property type="entry name" value="Homeodomain-like"/>
    <property type="match status" value="1"/>
</dbReference>
<dbReference type="SMART" id="SM00342">
    <property type="entry name" value="HTH_ARAC"/>
    <property type="match status" value="1"/>
</dbReference>
<name>A0A1N6E9Z5_9RHOB</name>
<proteinExistence type="predicted"/>
<keyword evidence="6" id="KW-1185">Reference proteome</keyword>
<dbReference type="InterPro" id="IPR009057">
    <property type="entry name" value="Homeodomain-like_sf"/>
</dbReference>
<dbReference type="EMBL" id="FSRL01000001">
    <property type="protein sequence ID" value="SIN79747.1"/>
    <property type="molecule type" value="Genomic_DNA"/>
</dbReference>
<keyword evidence="3" id="KW-0804">Transcription</keyword>
<dbReference type="InterPro" id="IPR047264">
    <property type="entry name" value="Cupin_HpaA-like_N"/>
</dbReference>
<keyword evidence="1" id="KW-0805">Transcription regulation</keyword>
<evidence type="ECO:0000256" key="3">
    <source>
        <dbReference type="ARBA" id="ARBA00023163"/>
    </source>
</evidence>
<dbReference type="InterPro" id="IPR050204">
    <property type="entry name" value="AraC_XylS_family_regulators"/>
</dbReference>
<dbReference type="PANTHER" id="PTHR46796">
    <property type="entry name" value="HTH-TYPE TRANSCRIPTIONAL ACTIVATOR RHAS-RELATED"/>
    <property type="match status" value="1"/>
</dbReference>
<gene>
    <name evidence="5" type="ORF">SAMN05444002_0491</name>
</gene>
<dbReference type="CDD" id="cd06999">
    <property type="entry name" value="cupin_HpaA-like_N"/>
    <property type="match status" value="1"/>
</dbReference>
<dbReference type="SUPFAM" id="SSF46689">
    <property type="entry name" value="Homeodomain-like"/>
    <property type="match status" value="1"/>
</dbReference>
<protein>
    <submittedName>
        <fullName evidence="5">Transcriptional regulator, AraC family</fullName>
    </submittedName>
</protein>
<dbReference type="InterPro" id="IPR037923">
    <property type="entry name" value="HTH-like"/>
</dbReference>
<keyword evidence="2" id="KW-0238">DNA-binding</keyword>
<dbReference type="GO" id="GO:0003700">
    <property type="term" value="F:DNA-binding transcription factor activity"/>
    <property type="evidence" value="ECO:0007669"/>
    <property type="project" value="InterPro"/>
</dbReference>
<dbReference type="AlphaFoldDB" id="A0A1N6E9Z5"/>
<feature type="domain" description="HTH araC/xylS-type" evidence="4">
    <location>
        <begin position="194"/>
        <end position="292"/>
    </location>
</feature>
<dbReference type="InterPro" id="IPR018060">
    <property type="entry name" value="HTH_AraC"/>
</dbReference>
<dbReference type="STRING" id="1217970.SAMN05444002_0491"/>
<dbReference type="InterPro" id="IPR014710">
    <property type="entry name" value="RmlC-like_jellyroll"/>
</dbReference>
<dbReference type="GO" id="GO:0043565">
    <property type="term" value="F:sequence-specific DNA binding"/>
    <property type="evidence" value="ECO:0007669"/>
    <property type="project" value="InterPro"/>
</dbReference>
<dbReference type="Gene3D" id="2.60.120.10">
    <property type="entry name" value="Jelly Rolls"/>
    <property type="match status" value="1"/>
</dbReference>
<evidence type="ECO:0000259" key="4">
    <source>
        <dbReference type="PROSITE" id="PS01124"/>
    </source>
</evidence>
<reference evidence="6" key="1">
    <citation type="submission" date="2016-11" db="EMBL/GenBank/DDBJ databases">
        <authorList>
            <person name="Varghese N."/>
            <person name="Submissions S."/>
        </authorList>
    </citation>
    <scope>NUCLEOTIDE SEQUENCE [LARGE SCALE GENOMIC DNA]</scope>
    <source>
        <strain evidence="6">DSM 29440</strain>
    </source>
</reference>
<dbReference type="SUPFAM" id="SSF51215">
    <property type="entry name" value="Regulatory protein AraC"/>
    <property type="match status" value="1"/>
</dbReference>
<dbReference type="InterPro" id="IPR020449">
    <property type="entry name" value="Tscrpt_reg_AraC-type_HTH"/>
</dbReference>
<dbReference type="OrthoDB" id="9814125at2"/>
<dbReference type="Pfam" id="PF12833">
    <property type="entry name" value="HTH_18"/>
    <property type="match status" value="1"/>
</dbReference>
<evidence type="ECO:0000313" key="6">
    <source>
        <dbReference type="Proteomes" id="UP000184932"/>
    </source>
</evidence>
<organism evidence="5 6">
    <name type="scientific">Vannielia litorea</name>
    <dbReference type="NCBI Taxonomy" id="1217970"/>
    <lineage>
        <taxon>Bacteria</taxon>
        <taxon>Pseudomonadati</taxon>
        <taxon>Pseudomonadota</taxon>
        <taxon>Alphaproteobacteria</taxon>
        <taxon>Rhodobacterales</taxon>
        <taxon>Paracoccaceae</taxon>
        <taxon>Vannielia</taxon>
    </lineage>
</organism>
<sequence>MDGTREEMYISNMEQSPGISSYNLFGETAELADVVHCETIAARSVLHDWHLAAHRHVRLHQVLLVSSGGGEARMEEQVQALAPEVLVNLPAGAVHGFRFDPGTEGWVLSVPADLVDQILRPAEGLWAVLRHPRVEPGAGALAGPMAALFAEYEGRSYARAQMLRMQAGQVLALVARHLADRAGAGAGAVHPMFRRLEALIEERHAGRPTVAELAHSLAVSPQHLSRVAREATGQPVRALIAARSHREARRLLTYTNLPVQQVAYRLGYADPAHFSRAFTREAGVSPRAFRRSL</sequence>
<dbReference type="PRINTS" id="PR00032">
    <property type="entry name" value="HTHARAC"/>
</dbReference>